<evidence type="ECO:0000256" key="1">
    <source>
        <dbReference type="ARBA" id="ARBA00004651"/>
    </source>
</evidence>
<dbReference type="CDD" id="cd03228">
    <property type="entry name" value="ABCC_MRP_Like"/>
    <property type="match status" value="1"/>
</dbReference>
<comment type="subcellular location">
    <subcellularLocation>
        <location evidence="1">Cell membrane</location>
        <topology evidence="1">Multi-pass membrane protein</topology>
    </subcellularLocation>
</comment>
<feature type="transmembrane region" description="Helical" evidence="8">
    <location>
        <begin position="75"/>
        <end position="92"/>
    </location>
</feature>
<dbReference type="Pfam" id="PF00005">
    <property type="entry name" value="ABC_tran"/>
    <property type="match status" value="2"/>
</dbReference>
<dbReference type="SUPFAM" id="SSF52540">
    <property type="entry name" value="P-loop containing nucleoside triphosphate hydrolases"/>
    <property type="match status" value="2"/>
</dbReference>
<dbReference type="InterPro" id="IPR011527">
    <property type="entry name" value="ABC1_TM_dom"/>
</dbReference>
<gene>
    <name evidence="11" type="primary">hlyB</name>
    <name evidence="11" type="ORF">Thiowin_04228</name>
</gene>
<keyword evidence="4 11" id="KW-0067">ATP-binding</keyword>
<name>A0ABZ0SG72_9GAMM</name>
<dbReference type="InterPro" id="IPR003439">
    <property type="entry name" value="ABC_transporter-like_ATP-bd"/>
</dbReference>
<keyword evidence="12" id="KW-1185">Reference proteome</keyword>
<evidence type="ECO:0000256" key="5">
    <source>
        <dbReference type="ARBA" id="ARBA00022989"/>
    </source>
</evidence>
<evidence type="ECO:0000256" key="8">
    <source>
        <dbReference type="SAM" id="Phobius"/>
    </source>
</evidence>
<keyword evidence="5 8" id="KW-1133">Transmembrane helix</keyword>
<dbReference type="Proteomes" id="UP001432180">
    <property type="component" value="Chromosome"/>
</dbReference>
<dbReference type="EMBL" id="CP121472">
    <property type="protein sequence ID" value="WPL19122.1"/>
    <property type="molecule type" value="Genomic_DNA"/>
</dbReference>
<dbReference type="PANTHER" id="PTHR24221:SF248">
    <property type="entry name" value="ABC TRANSPORTER TRANSMEMBRANE REGION"/>
    <property type="match status" value="1"/>
</dbReference>
<evidence type="ECO:0000256" key="3">
    <source>
        <dbReference type="ARBA" id="ARBA00022741"/>
    </source>
</evidence>
<accession>A0ABZ0SG72</accession>
<dbReference type="SUPFAM" id="SSF90123">
    <property type="entry name" value="ABC transporter transmembrane region"/>
    <property type="match status" value="2"/>
</dbReference>
<feature type="domain" description="ABC transmembrane type-1" evidence="10">
    <location>
        <begin position="44"/>
        <end position="324"/>
    </location>
</feature>
<dbReference type="PANTHER" id="PTHR24221">
    <property type="entry name" value="ATP-BINDING CASSETTE SUB-FAMILY B"/>
    <property type="match status" value="1"/>
</dbReference>
<dbReference type="InterPro" id="IPR036640">
    <property type="entry name" value="ABC1_TM_sf"/>
</dbReference>
<organism evidence="11 12">
    <name type="scientific">Thiorhodovibrio winogradskyi</name>
    <dbReference type="NCBI Taxonomy" id="77007"/>
    <lineage>
        <taxon>Bacteria</taxon>
        <taxon>Pseudomonadati</taxon>
        <taxon>Pseudomonadota</taxon>
        <taxon>Gammaproteobacteria</taxon>
        <taxon>Chromatiales</taxon>
        <taxon>Chromatiaceae</taxon>
        <taxon>Thiorhodovibrio</taxon>
    </lineage>
</organism>
<feature type="domain" description="ABC transmembrane type-1" evidence="10">
    <location>
        <begin position="755"/>
        <end position="1035"/>
    </location>
</feature>
<dbReference type="InterPro" id="IPR003593">
    <property type="entry name" value="AAA+_ATPase"/>
</dbReference>
<dbReference type="Gene3D" id="3.40.50.300">
    <property type="entry name" value="P-loop containing nucleotide triphosphate hydrolases"/>
    <property type="match status" value="2"/>
</dbReference>
<feature type="domain" description="ABC transporter" evidence="9">
    <location>
        <begin position="1069"/>
        <end position="1301"/>
    </location>
</feature>
<dbReference type="Pfam" id="PF00664">
    <property type="entry name" value="ABC_membrane"/>
    <property type="match status" value="2"/>
</dbReference>
<dbReference type="Gene3D" id="1.20.1560.10">
    <property type="entry name" value="ABC transporter type 1, transmembrane domain"/>
    <property type="match status" value="2"/>
</dbReference>
<dbReference type="PROSITE" id="PS50929">
    <property type="entry name" value="ABC_TM1F"/>
    <property type="match status" value="2"/>
</dbReference>
<feature type="region of interest" description="Disordered" evidence="7">
    <location>
        <begin position="570"/>
        <end position="590"/>
    </location>
</feature>
<evidence type="ECO:0000259" key="9">
    <source>
        <dbReference type="PROSITE" id="PS50893"/>
    </source>
</evidence>
<keyword evidence="2 8" id="KW-0812">Transmembrane</keyword>
<feature type="transmembrane region" description="Helical" evidence="8">
    <location>
        <begin position="271"/>
        <end position="289"/>
    </location>
</feature>
<dbReference type="PROSITE" id="PS50893">
    <property type="entry name" value="ABC_TRANSPORTER_2"/>
    <property type="match status" value="2"/>
</dbReference>
<evidence type="ECO:0000256" key="7">
    <source>
        <dbReference type="SAM" id="MobiDB-lite"/>
    </source>
</evidence>
<keyword evidence="6 8" id="KW-0472">Membrane</keyword>
<keyword evidence="3" id="KW-0547">Nucleotide-binding</keyword>
<evidence type="ECO:0000256" key="2">
    <source>
        <dbReference type="ARBA" id="ARBA00022692"/>
    </source>
</evidence>
<feature type="transmembrane region" description="Helical" evidence="8">
    <location>
        <begin position="157"/>
        <end position="177"/>
    </location>
</feature>
<feature type="transmembrane region" description="Helical" evidence="8">
    <location>
        <begin position="755"/>
        <end position="775"/>
    </location>
</feature>
<feature type="transmembrane region" description="Helical" evidence="8">
    <location>
        <begin position="183"/>
        <end position="200"/>
    </location>
</feature>
<feature type="transmembrane region" description="Helical" evidence="8">
    <location>
        <begin position="41"/>
        <end position="63"/>
    </location>
</feature>
<dbReference type="InterPro" id="IPR027417">
    <property type="entry name" value="P-loop_NTPase"/>
</dbReference>
<evidence type="ECO:0000313" key="11">
    <source>
        <dbReference type="EMBL" id="WPL19122.1"/>
    </source>
</evidence>
<evidence type="ECO:0000256" key="4">
    <source>
        <dbReference type="ARBA" id="ARBA00022840"/>
    </source>
</evidence>
<proteinExistence type="predicted"/>
<dbReference type="InterPro" id="IPR039421">
    <property type="entry name" value="Type_1_exporter"/>
</dbReference>
<dbReference type="SMART" id="SM00382">
    <property type="entry name" value="AAA"/>
    <property type="match status" value="2"/>
</dbReference>
<protein>
    <submittedName>
        <fullName evidence="11">Alpha-hemolysin translocation ATP-binding protein HlyB</fullName>
    </submittedName>
</protein>
<reference evidence="11 12" key="1">
    <citation type="journal article" date="2023" name="Microorganisms">
        <title>Thiorhodovibrio frisius and Trv. litoralis spp. nov., Two Novel Members from a Clade of Fastidious Purple Sulfur Bacteria That Exhibit Unique Red-Shifted Light-Harvesting Capabilities.</title>
        <authorList>
            <person name="Methner A."/>
            <person name="Kuzyk S.B."/>
            <person name="Petersen J."/>
            <person name="Bauer S."/>
            <person name="Brinkmann H."/>
            <person name="Sichau K."/>
            <person name="Wanner G."/>
            <person name="Wolf J."/>
            <person name="Neumann-Schaal M."/>
            <person name="Henke P."/>
            <person name="Tank M."/>
            <person name="Sproer C."/>
            <person name="Bunk B."/>
            <person name="Overmann J."/>
        </authorList>
    </citation>
    <scope>NUCLEOTIDE SEQUENCE [LARGE SCALE GENOMIC DNA]</scope>
    <source>
        <strain evidence="11 12">DSM 6702</strain>
    </source>
</reference>
<feature type="transmembrane region" description="Helical" evidence="8">
    <location>
        <begin position="982"/>
        <end position="1000"/>
    </location>
</feature>
<evidence type="ECO:0000259" key="10">
    <source>
        <dbReference type="PROSITE" id="PS50929"/>
    </source>
</evidence>
<sequence length="1301" mass="142543">MQAVGRAKQHEKDLLKTDMATRKHRLAAIGRLFGNAELRTVLPGLMVSAFLSNLLALALPLAILQILDRVVVNQALSTLAFLALGLMVAILLEQTLRLTNSIITGWLTARQEHRLTVAIAEHLFQVPLRRYQREEPSAYSEKLRNANRIARFHSGEAVLGLLDMPFVILFLLLIGFIGGYLVIYPLLLILIFLLIMAGYARHGGQVHAGQIGQQERRFGFLFEVFAGIHSVKAMMMESLMLRRYERLQRASSEAGEQAADLNNRLDRIGHYFSQLMVVGVIFLGSWFVIQGEMTPGGLAASLILSVRLMRPLRRVLSVRNQIDDFERADARLQSLLDLPVIEDAGKPPLPPIGQGIELRDLSLRYREEPLFSGLSLSLPKGACIAIQSESGTGKTALLNVLSGAEQPDGGEVLVDGHPLSDFAVSSLPGRIGLLPQSGTLIAGTILENLTMFDDSLNDRALAVARDLGLDHFVAGMKFGYETRLGENAIEMLAGGTRQLIGIVRALAREPDVILFDEANLSLDMDSDQTVRRYLERQRGQRTIVLVTHRPSYQALADQLYHLADGTLVAGPAPENPLPEGPAEQAPRPAPAEDPAVIVNQRFSEQNDLSRSLLPLLGALGWHGRQRELAEALPHFDNHIDLSGFFSVLVELGYRPAALGPSRQAPDDRLLPCLFLPEKGPACVLLGREADGRPRIFHGESGTETSTKTGTKTGEDVLQGDGEYYAFLAEAGEAGESGARPWITKIADRFKRHRRIILVVTLLTTVLSLSPPLFVRATWDAVIPTRDFSVAISLLIGVLIAIALGWMLSLTRGRLLAYIGGRADYILGVNLAQQLMRLPSAALDKVPVTRQVRRIRGLSRLRDYFVGPLARLMFDLPATGILVLALVLINPWMSIVLLVSVLSFALAAWVVVGQSRSLLGNTSKRVAARAEFLDEMLTAMRVIRQTGAQDIWLRRLRKLSAGAAFAGSQESRFNQYVRITGQVIANLTGLAALIVSALLAIRGEITNGTLIATQILTWRITGPLQNIFVSATAATRIRENVKQLDSLMRLPTEADRGVHQTLRPESPGALDVSRVSFRYSNDADPSLLGVNFQIKPKQFVAISGASGSGKSTLLKLFLGMYSPQAGSIFLDGVDIRQLTVADLRGRISYMPQFCDIFYGTVAQNLMLSHPTATREEVTWAADMGGILADLEAFPEGLDTRISGSRLNELPGGFRQRLSLARAMLKPAPIVLMDEPGNGMDTEGEQALLRCLQWLRGRVTLVVVTPRPGHLRLADVVVSMRNARVEAIGPYETLQKGDKRGAR</sequence>
<feature type="transmembrane region" description="Helical" evidence="8">
    <location>
        <begin position="894"/>
        <end position="911"/>
    </location>
</feature>
<evidence type="ECO:0000313" key="12">
    <source>
        <dbReference type="Proteomes" id="UP001432180"/>
    </source>
</evidence>
<dbReference type="GO" id="GO:0005524">
    <property type="term" value="F:ATP binding"/>
    <property type="evidence" value="ECO:0007669"/>
    <property type="project" value="UniProtKB-KW"/>
</dbReference>
<feature type="domain" description="ABC transporter" evidence="9">
    <location>
        <begin position="356"/>
        <end position="589"/>
    </location>
</feature>
<feature type="transmembrane region" description="Helical" evidence="8">
    <location>
        <begin position="787"/>
        <end position="807"/>
    </location>
</feature>
<evidence type="ECO:0000256" key="6">
    <source>
        <dbReference type="ARBA" id="ARBA00023136"/>
    </source>
</evidence>